<evidence type="ECO:0000256" key="5">
    <source>
        <dbReference type="ARBA" id="ARBA00022771"/>
    </source>
</evidence>
<dbReference type="Gene3D" id="3.30.40.10">
    <property type="entry name" value="Zinc/RING finger domain, C3HC4 (zinc finger)"/>
    <property type="match status" value="1"/>
</dbReference>
<evidence type="ECO:0000256" key="8">
    <source>
        <dbReference type="SAM" id="MobiDB-lite"/>
    </source>
</evidence>
<dbReference type="GO" id="GO:0008270">
    <property type="term" value="F:zinc ion binding"/>
    <property type="evidence" value="ECO:0007669"/>
    <property type="project" value="UniProtKB-KW"/>
</dbReference>
<evidence type="ECO:0000313" key="11">
    <source>
        <dbReference type="Proteomes" id="UP001419268"/>
    </source>
</evidence>
<feature type="compositionally biased region" description="Polar residues" evidence="8">
    <location>
        <begin position="271"/>
        <end position="281"/>
    </location>
</feature>
<feature type="region of interest" description="Disordered" evidence="8">
    <location>
        <begin position="300"/>
        <end position="409"/>
    </location>
</feature>
<accession>A0AAP0EVA0</accession>
<organism evidence="10 11">
    <name type="scientific">Stephania cephalantha</name>
    <dbReference type="NCBI Taxonomy" id="152367"/>
    <lineage>
        <taxon>Eukaryota</taxon>
        <taxon>Viridiplantae</taxon>
        <taxon>Streptophyta</taxon>
        <taxon>Embryophyta</taxon>
        <taxon>Tracheophyta</taxon>
        <taxon>Spermatophyta</taxon>
        <taxon>Magnoliopsida</taxon>
        <taxon>Ranunculales</taxon>
        <taxon>Menispermaceae</taxon>
        <taxon>Menispermoideae</taxon>
        <taxon>Cissampelideae</taxon>
        <taxon>Stephania</taxon>
    </lineage>
</organism>
<feature type="compositionally biased region" description="Polar residues" evidence="8">
    <location>
        <begin position="384"/>
        <end position="394"/>
    </location>
</feature>
<dbReference type="InterPro" id="IPR001841">
    <property type="entry name" value="Znf_RING"/>
</dbReference>
<dbReference type="EC" id="2.3.2.27" evidence="2"/>
<evidence type="ECO:0000256" key="2">
    <source>
        <dbReference type="ARBA" id="ARBA00012483"/>
    </source>
</evidence>
<evidence type="ECO:0000256" key="1">
    <source>
        <dbReference type="ARBA" id="ARBA00000900"/>
    </source>
</evidence>
<feature type="region of interest" description="Disordered" evidence="8">
    <location>
        <begin position="427"/>
        <end position="452"/>
    </location>
</feature>
<keyword evidence="7" id="KW-0862">Zinc</keyword>
<dbReference type="GO" id="GO:0061630">
    <property type="term" value="F:ubiquitin protein ligase activity"/>
    <property type="evidence" value="ECO:0007669"/>
    <property type="project" value="UniProtKB-EC"/>
</dbReference>
<feature type="compositionally biased region" description="Polar residues" evidence="8">
    <location>
        <begin position="156"/>
        <end position="166"/>
    </location>
</feature>
<feature type="region of interest" description="Disordered" evidence="8">
    <location>
        <begin position="132"/>
        <end position="204"/>
    </location>
</feature>
<dbReference type="AlphaFoldDB" id="A0AAP0EVA0"/>
<keyword evidence="3" id="KW-0808">Transferase</keyword>
<keyword evidence="4" id="KW-0479">Metal-binding</keyword>
<feature type="compositionally biased region" description="Low complexity" evidence="8">
    <location>
        <begin position="330"/>
        <end position="345"/>
    </location>
</feature>
<feature type="domain" description="RING-type" evidence="9">
    <location>
        <begin position="539"/>
        <end position="575"/>
    </location>
</feature>
<evidence type="ECO:0000256" key="6">
    <source>
        <dbReference type="ARBA" id="ARBA00022786"/>
    </source>
</evidence>
<dbReference type="EMBL" id="JBBNAG010000010">
    <property type="protein sequence ID" value="KAK9099851.1"/>
    <property type="molecule type" value="Genomic_DNA"/>
</dbReference>
<protein>
    <recommendedName>
        <fullName evidence="2">RING-type E3 ubiquitin transferase</fullName>
        <ecNumber evidence="2">2.3.2.27</ecNumber>
    </recommendedName>
</protein>
<keyword evidence="6" id="KW-0833">Ubl conjugation pathway</keyword>
<keyword evidence="11" id="KW-1185">Reference proteome</keyword>
<evidence type="ECO:0000256" key="3">
    <source>
        <dbReference type="ARBA" id="ARBA00022679"/>
    </source>
</evidence>
<dbReference type="Proteomes" id="UP001419268">
    <property type="component" value="Unassembled WGS sequence"/>
</dbReference>
<dbReference type="InterPro" id="IPR013083">
    <property type="entry name" value="Znf_RING/FYVE/PHD"/>
</dbReference>
<evidence type="ECO:0000256" key="4">
    <source>
        <dbReference type="ARBA" id="ARBA00022723"/>
    </source>
</evidence>
<name>A0AAP0EVA0_9MAGN</name>
<feature type="compositionally biased region" description="Basic and acidic residues" evidence="8">
    <location>
        <begin position="167"/>
        <end position="184"/>
    </location>
</feature>
<comment type="caution">
    <text evidence="10">The sequence shown here is derived from an EMBL/GenBank/DDBJ whole genome shotgun (WGS) entry which is preliminary data.</text>
</comment>
<evidence type="ECO:0000259" key="9">
    <source>
        <dbReference type="Pfam" id="PF13639"/>
    </source>
</evidence>
<dbReference type="InterPro" id="IPR045191">
    <property type="entry name" value="MBR1/2-like"/>
</dbReference>
<dbReference type="PANTHER" id="PTHR22937:SF136">
    <property type="entry name" value="RING-TYPE E3 UBIQUITIN TRANSFERASE"/>
    <property type="match status" value="1"/>
</dbReference>
<gene>
    <name evidence="10" type="ORF">Scep_023281</name>
</gene>
<dbReference type="SUPFAM" id="SSF57850">
    <property type="entry name" value="RING/U-box"/>
    <property type="match status" value="1"/>
</dbReference>
<sequence>MDLWHEMIFPMRRVWSAVSTRVKARKNGGGLLKLHNDVQTCGYQDVQVMWEMLQRSESELTAQINSTGCNEVVILAMDEDNGRRVVGGCSVVSGRGSALAVKDASNCEDRGGHYCKRPSCNTRLKSIKSNHQLVCSDRDGPSSSSFRPKSGKAVIGSSSKTYSATTDARKPRGKFHDSSPHKETVSSGLNPEEERVVQEPNTSTSRVQLRVLEDDNIESVVFNGCSVDSELGNYPAALNARTQKQKCLGNHAASQGSSTPSFARRGIGQASKVTSSHSQCSKATRYGLRNLRCTSISDVISSSSSSHSSHSKIKRGPDGECSSSAREKIASSSSSAVSSGSQMNSLSAPSLSLSERPISRPASRRTRYWPPSADGVASVRTRRTTNGEAMSSISEHSHGSGLSPPEAPVLVPDLPQTELPIRERSLHGTSQQAAAELPNTHPNSTRRSFSRNEDMHTGPVLYLDDRAGGSFSRFSTSQDGVQRFNVDGITEELLALGEKMGTVSTALTDEELSKCLKKSCFRAAPPEAGSVGHGNEDDEEYGDGEEVGKLRCDHRYHVACVYQWLRLKNWCPICKADAATP</sequence>
<proteinExistence type="predicted"/>
<comment type="catalytic activity">
    <reaction evidence="1">
        <text>S-ubiquitinyl-[E2 ubiquitin-conjugating enzyme]-L-cysteine + [acceptor protein]-L-lysine = [E2 ubiquitin-conjugating enzyme]-L-cysteine + N(6)-ubiquitinyl-[acceptor protein]-L-lysine.</text>
        <dbReference type="EC" id="2.3.2.27"/>
    </reaction>
</comment>
<dbReference type="Pfam" id="PF13639">
    <property type="entry name" value="zf-RING_2"/>
    <property type="match status" value="1"/>
</dbReference>
<evidence type="ECO:0000256" key="7">
    <source>
        <dbReference type="ARBA" id="ARBA00022833"/>
    </source>
</evidence>
<feature type="compositionally biased region" description="Polar residues" evidence="8">
    <location>
        <begin position="252"/>
        <end position="261"/>
    </location>
</feature>
<feature type="region of interest" description="Disordered" evidence="8">
    <location>
        <begin position="249"/>
        <end position="281"/>
    </location>
</feature>
<keyword evidence="5" id="KW-0863">Zinc-finger</keyword>
<dbReference type="PANTHER" id="PTHR22937">
    <property type="entry name" value="E3 UBIQUITIN-PROTEIN LIGASE RNF165"/>
    <property type="match status" value="1"/>
</dbReference>
<reference evidence="10 11" key="1">
    <citation type="submission" date="2024-01" db="EMBL/GenBank/DDBJ databases">
        <title>Genome assemblies of Stephania.</title>
        <authorList>
            <person name="Yang L."/>
        </authorList>
    </citation>
    <scope>NUCLEOTIDE SEQUENCE [LARGE SCALE GENOMIC DNA]</scope>
    <source>
        <strain evidence="10">JXDWG</strain>
        <tissue evidence="10">Leaf</tissue>
    </source>
</reference>
<evidence type="ECO:0000313" key="10">
    <source>
        <dbReference type="EMBL" id="KAK9099851.1"/>
    </source>
</evidence>